<dbReference type="AlphaFoldDB" id="A0AAV8RGQ2"/>
<accession>A0AAV8RGQ2</accession>
<dbReference type="EMBL" id="JAQQAF010000003">
    <property type="protein sequence ID" value="KAJ8497968.1"/>
    <property type="molecule type" value="Genomic_DNA"/>
</dbReference>
<keyword evidence="2" id="KW-1185">Reference proteome</keyword>
<protein>
    <submittedName>
        <fullName evidence="1">Uncharacterized protein</fullName>
    </submittedName>
</protein>
<evidence type="ECO:0000313" key="2">
    <source>
        <dbReference type="Proteomes" id="UP001222027"/>
    </source>
</evidence>
<comment type="caution">
    <text evidence="1">The sequence shown here is derived from an EMBL/GenBank/DDBJ whole genome shotgun (WGS) entry which is preliminary data.</text>
</comment>
<proteinExistence type="predicted"/>
<gene>
    <name evidence="1" type="ORF">OPV22_008520</name>
</gene>
<name>A0AAV8RGQ2_ENSVE</name>
<feature type="non-terminal residue" evidence="1">
    <location>
        <position position="1"/>
    </location>
</feature>
<dbReference type="Proteomes" id="UP001222027">
    <property type="component" value="Unassembled WGS sequence"/>
</dbReference>
<organism evidence="1 2">
    <name type="scientific">Ensete ventricosum</name>
    <name type="common">Abyssinian banana</name>
    <name type="synonym">Musa ensete</name>
    <dbReference type="NCBI Taxonomy" id="4639"/>
    <lineage>
        <taxon>Eukaryota</taxon>
        <taxon>Viridiplantae</taxon>
        <taxon>Streptophyta</taxon>
        <taxon>Embryophyta</taxon>
        <taxon>Tracheophyta</taxon>
        <taxon>Spermatophyta</taxon>
        <taxon>Magnoliopsida</taxon>
        <taxon>Liliopsida</taxon>
        <taxon>Zingiberales</taxon>
        <taxon>Musaceae</taxon>
        <taxon>Ensete</taxon>
    </lineage>
</organism>
<reference evidence="1 2" key="1">
    <citation type="submission" date="2022-12" db="EMBL/GenBank/DDBJ databases">
        <title>Chromosome-scale assembly of the Ensete ventricosum genome.</title>
        <authorList>
            <person name="Dussert Y."/>
            <person name="Stocks J."/>
            <person name="Wendawek A."/>
            <person name="Woldeyes F."/>
            <person name="Nichols R.A."/>
            <person name="Borrell J.S."/>
        </authorList>
    </citation>
    <scope>NUCLEOTIDE SEQUENCE [LARGE SCALE GENOMIC DNA]</scope>
    <source>
        <strain evidence="2">cv. Maze</strain>
        <tissue evidence="1">Seeds</tissue>
    </source>
</reference>
<sequence length="45" mass="5241">YEHASKQIREENLREGDNSILTEGQSGAYYEATQVRKRCILGHWC</sequence>
<evidence type="ECO:0000313" key="1">
    <source>
        <dbReference type="EMBL" id="KAJ8497968.1"/>
    </source>
</evidence>